<reference evidence="11" key="1">
    <citation type="journal article" date="2020" name="Phytopathology">
        <title>Genome sequence of the chestnut blight fungus Cryphonectria parasitica EP155: A fundamental resource for an archetypical invasive plant pathogen.</title>
        <authorList>
            <person name="Crouch J.A."/>
            <person name="Dawe A."/>
            <person name="Aerts A."/>
            <person name="Barry K."/>
            <person name="Churchill A.C.L."/>
            <person name="Grimwood J."/>
            <person name="Hillman B."/>
            <person name="Milgroom M.G."/>
            <person name="Pangilinan J."/>
            <person name="Smith M."/>
            <person name="Salamov A."/>
            <person name="Schmutz J."/>
            <person name="Yadav J."/>
            <person name="Grigoriev I.V."/>
            <person name="Nuss D."/>
        </authorList>
    </citation>
    <scope>NUCLEOTIDE SEQUENCE</scope>
    <source>
        <strain evidence="11">EP155</strain>
    </source>
</reference>
<protein>
    <recommendedName>
        <fullName evidence="10">Amino acid transporter transmembrane domain-containing protein</fullName>
    </recommendedName>
</protein>
<dbReference type="GO" id="GO:0016020">
    <property type="term" value="C:membrane"/>
    <property type="evidence" value="ECO:0007669"/>
    <property type="project" value="UniProtKB-SubCell"/>
</dbReference>
<proteinExistence type="inferred from homology"/>
<feature type="region of interest" description="Disordered" evidence="8">
    <location>
        <begin position="1"/>
        <end position="76"/>
    </location>
</feature>
<evidence type="ECO:0000256" key="9">
    <source>
        <dbReference type="SAM" id="Phobius"/>
    </source>
</evidence>
<gene>
    <name evidence="11" type="ORF">M406DRAFT_339173</name>
</gene>
<dbReference type="EMBL" id="MU032347">
    <property type="protein sequence ID" value="KAF3765831.1"/>
    <property type="molecule type" value="Genomic_DNA"/>
</dbReference>
<comment type="similarity">
    <text evidence="2">Belongs to the amino acid/polyamine transporter 2 family.</text>
</comment>
<comment type="subcellular location">
    <subcellularLocation>
        <location evidence="1">Membrane</location>
        <topology evidence="1">Multi-pass membrane protein</topology>
    </subcellularLocation>
</comment>
<dbReference type="GO" id="GO:0005783">
    <property type="term" value="C:endoplasmic reticulum"/>
    <property type="evidence" value="ECO:0007669"/>
    <property type="project" value="TreeGrafter"/>
</dbReference>
<feature type="compositionally biased region" description="Polar residues" evidence="8">
    <location>
        <begin position="54"/>
        <end position="66"/>
    </location>
</feature>
<feature type="transmembrane region" description="Helical" evidence="9">
    <location>
        <begin position="507"/>
        <end position="528"/>
    </location>
</feature>
<evidence type="ECO:0000256" key="8">
    <source>
        <dbReference type="SAM" id="MobiDB-lite"/>
    </source>
</evidence>
<feature type="transmembrane region" description="Helical" evidence="9">
    <location>
        <begin position="333"/>
        <end position="357"/>
    </location>
</feature>
<dbReference type="AlphaFoldDB" id="A0A9P5CQ33"/>
<accession>A0A9P5CQ33</accession>
<dbReference type="PANTHER" id="PTHR22950:SF458">
    <property type="entry name" value="SODIUM-COUPLED NEUTRAL AMINO ACID TRANSPORTER 11-RELATED"/>
    <property type="match status" value="1"/>
</dbReference>
<evidence type="ECO:0000256" key="3">
    <source>
        <dbReference type="ARBA" id="ARBA00022448"/>
    </source>
</evidence>
<evidence type="ECO:0000259" key="10">
    <source>
        <dbReference type="Pfam" id="PF01490"/>
    </source>
</evidence>
<dbReference type="OrthoDB" id="28208at2759"/>
<dbReference type="InterPro" id="IPR013057">
    <property type="entry name" value="AA_transpt_TM"/>
</dbReference>
<dbReference type="Proteomes" id="UP000803844">
    <property type="component" value="Unassembled WGS sequence"/>
</dbReference>
<feature type="transmembrane region" description="Helical" evidence="9">
    <location>
        <begin position="295"/>
        <end position="313"/>
    </location>
</feature>
<feature type="transmembrane region" description="Helical" evidence="9">
    <location>
        <begin position="145"/>
        <end position="164"/>
    </location>
</feature>
<feature type="transmembrane region" description="Helical" evidence="9">
    <location>
        <begin position="452"/>
        <end position="469"/>
    </location>
</feature>
<feature type="transmembrane region" description="Helical" evidence="9">
    <location>
        <begin position="369"/>
        <end position="392"/>
    </location>
</feature>
<evidence type="ECO:0000256" key="7">
    <source>
        <dbReference type="ARBA" id="ARBA00023136"/>
    </source>
</evidence>
<keyword evidence="6 9" id="KW-1133">Transmembrane helix</keyword>
<feature type="domain" description="Amino acid transporter transmembrane" evidence="10">
    <location>
        <begin position="139"/>
        <end position="526"/>
    </location>
</feature>
<organism evidence="11 12">
    <name type="scientific">Cryphonectria parasitica (strain ATCC 38755 / EP155)</name>
    <dbReference type="NCBI Taxonomy" id="660469"/>
    <lineage>
        <taxon>Eukaryota</taxon>
        <taxon>Fungi</taxon>
        <taxon>Dikarya</taxon>
        <taxon>Ascomycota</taxon>
        <taxon>Pezizomycotina</taxon>
        <taxon>Sordariomycetes</taxon>
        <taxon>Sordariomycetidae</taxon>
        <taxon>Diaporthales</taxon>
        <taxon>Cryphonectriaceae</taxon>
        <taxon>Cryphonectria-Endothia species complex</taxon>
        <taxon>Cryphonectria</taxon>
    </lineage>
</organism>
<comment type="caution">
    <text evidence="11">The sequence shown here is derived from an EMBL/GenBank/DDBJ whole genome shotgun (WGS) entry which is preliminary data.</text>
</comment>
<feature type="transmembrane region" description="Helical" evidence="9">
    <location>
        <begin position="267"/>
        <end position="283"/>
    </location>
</feature>
<dbReference type="GeneID" id="63838556"/>
<dbReference type="RefSeq" id="XP_040776792.1">
    <property type="nucleotide sequence ID" value="XM_040921427.1"/>
</dbReference>
<evidence type="ECO:0000256" key="4">
    <source>
        <dbReference type="ARBA" id="ARBA00022692"/>
    </source>
</evidence>
<evidence type="ECO:0000313" key="11">
    <source>
        <dbReference type="EMBL" id="KAF3765831.1"/>
    </source>
</evidence>
<keyword evidence="7 9" id="KW-0472">Membrane</keyword>
<dbReference type="PANTHER" id="PTHR22950">
    <property type="entry name" value="AMINO ACID TRANSPORTER"/>
    <property type="match status" value="1"/>
</dbReference>
<evidence type="ECO:0000256" key="1">
    <source>
        <dbReference type="ARBA" id="ARBA00004141"/>
    </source>
</evidence>
<feature type="transmembrane region" description="Helical" evidence="9">
    <location>
        <begin position="475"/>
        <end position="495"/>
    </location>
</feature>
<evidence type="ECO:0000313" key="12">
    <source>
        <dbReference type="Proteomes" id="UP000803844"/>
    </source>
</evidence>
<keyword evidence="4 9" id="KW-0812">Transmembrane</keyword>
<feature type="transmembrane region" description="Helical" evidence="9">
    <location>
        <begin position="214"/>
        <end position="238"/>
    </location>
</feature>
<keyword evidence="5" id="KW-0029">Amino-acid transport</keyword>
<evidence type="ECO:0000256" key="5">
    <source>
        <dbReference type="ARBA" id="ARBA00022970"/>
    </source>
</evidence>
<evidence type="ECO:0000256" key="2">
    <source>
        <dbReference type="ARBA" id="ARBA00008066"/>
    </source>
</evidence>
<feature type="transmembrane region" description="Helical" evidence="9">
    <location>
        <begin position="170"/>
        <end position="193"/>
    </location>
</feature>
<dbReference type="GO" id="GO:0015179">
    <property type="term" value="F:L-amino acid transmembrane transporter activity"/>
    <property type="evidence" value="ECO:0007669"/>
    <property type="project" value="TreeGrafter"/>
</dbReference>
<name>A0A9P5CQ33_CRYP1</name>
<dbReference type="Pfam" id="PF01490">
    <property type="entry name" value="Aa_trans"/>
    <property type="match status" value="1"/>
</dbReference>
<sequence length="542" mass="58338">MNGRGIKSAVRTPSTTGGEPPATAFSSNPQDRTPRTPQRVRFDPNPTILHGLTPNGTATTTSFDTMRTSEERDSIDGLDFELDDDYHDDDDYNDHGAGQHRRPLLTGIEAPSVALANSPWAGEFEDVHSWAESERQRPKSGLRSAFMNMANSIIGAGIIGQPYAFRQAGLLSGIILLIGLTVVVDWTICLIVVNSKLSGANSFQGTVEKCFGRSGLIAISLAQWLFAFGGMVAFGVVVGDTIPHVLAAIWPGLRDVPVLGLLTDRRAAIVVFVLGVSFPLTLYRDIAKLAKASTLALISMMIILVTVMVQGILTPSAERGSFSTPLLTINSGIFQAIGVISFAFVCHHNSLLIYGSLKTPTIDRFSRVTHFSTGVSMLACMLIALAGFLTFGDRTLGNVLNNFPADNVMVNLARLCFGLNMLTTLPLEAFVCREVMLNYYFPGEPFNMNMHLILSTSLVVSAMVLSLATCDLGSVFELVGATSACAMAYILPPLCYIKLTSRSWKTYVAMAIVAFGCCVMVISTFQAVGKMIKGEGGVTQCM</sequence>
<keyword evidence="3" id="KW-0813">Transport</keyword>
<keyword evidence="12" id="KW-1185">Reference proteome</keyword>
<evidence type="ECO:0000256" key="6">
    <source>
        <dbReference type="ARBA" id="ARBA00022989"/>
    </source>
</evidence>